<accession>A0A336JNW2</accession>
<protein>
    <submittedName>
        <fullName evidence="2">GGDEF domain-containing protein</fullName>
    </submittedName>
</protein>
<keyword evidence="4" id="KW-1185">Reference proteome</keyword>
<dbReference type="AlphaFoldDB" id="A0A336JNW2"/>
<sequence>MSYHAPILVVTDDESSPTLAALTDAELFPVLASSWPEAGEAVGRLRPSAVVADGGAPVRSLEVLARQIALLQPYVPLIAIGTDGGLPDNVMPFSADPRDLVHLAPRLRAALRVRTLHATAMRRLTDPSGLTDLSDTDPLQDATVLLIGRGAAYPALSVALGERVGVVGALSIEAAAKHLNVRDLDGIVLAEGFSPRVVDAFLTVLSEDTRFRHLPIVVGIPAPHGSFELPNLEFVDGDPARIVGAALPLVRQHAFEARLTRTLASLDAGGLLDPRTGLLTEAAFERDFATAVYQAQSRGEGLSVARFVLHRADQRAVNDAARIVSRLMRKMDFGTLQTDGTLLVVFAATDLRSAQAIARRLSSVIRQTAHSARREARIDPDVSVATLMPDESARAILTRVVQQDRRRAAS</sequence>
<evidence type="ECO:0000313" key="3">
    <source>
        <dbReference type="Proteomes" id="UP000252631"/>
    </source>
</evidence>
<reference evidence="2 3" key="1">
    <citation type="submission" date="2017-08" db="EMBL/GenBank/DDBJ databases">
        <authorList>
            <person name="de Groot N.N."/>
        </authorList>
    </citation>
    <scope>NUCLEOTIDE SEQUENCE [LARGE SCALE GENOMIC DNA]</scope>
    <source>
        <strain evidence="2 3">JA575</strain>
    </source>
</reference>
<dbReference type="EMBL" id="QRDT01000001">
    <property type="protein sequence ID" value="RED42593.1"/>
    <property type="molecule type" value="Genomic_DNA"/>
</dbReference>
<dbReference type="InterPro" id="IPR011006">
    <property type="entry name" value="CheY-like_superfamily"/>
</dbReference>
<reference evidence="1 4" key="2">
    <citation type="submission" date="2018-07" db="EMBL/GenBank/DDBJ databases">
        <title>Genomic Encyclopedia of Archaeal and Bacterial Type Strains, Phase II (KMG-II): from individual species to whole genera.</title>
        <authorList>
            <person name="Goeker M."/>
        </authorList>
    </citation>
    <scope>NUCLEOTIDE SEQUENCE [LARGE SCALE GENOMIC DNA]</scope>
    <source>
        <strain evidence="1 4">JA575</strain>
    </source>
</reference>
<proteinExistence type="predicted"/>
<dbReference type="OrthoDB" id="8124867at2"/>
<dbReference type="Proteomes" id="UP000256343">
    <property type="component" value="Unassembled WGS sequence"/>
</dbReference>
<gene>
    <name evidence="1" type="ORF">BJ125_101311</name>
    <name evidence="2" type="ORF">SAMN05892882_101311</name>
</gene>
<dbReference type="RefSeq" id="WP_114356348.1">
    <property type="nucleotide sequence ID" value="NZ_QRDT01000001.1"/>
</dbReference>
<evidence type="ECO:0000313" key="4">
    <source>
        <dbReference type="Proteomes" id="UP000256343"/>
    </source>
</evidence>
<organism evidence="2 3">
    <name type="scientific">Rhodopseudomonas pentothenatexigens</name>
    <dbReference type="NCBI Taxonomy" id="999699"/>
    <lineage>
        <taxon>Bacteria</taxon>
        <taxon>Pseudomonadati</taxon>
        <taxon>Pseudomonadota</taxon>
        <taxon>Alphaproteobacteria</taxon>
        <taxon>Hyphomicrobiales</taxon>
        <taxon>Nitrobacteraceae</taxon>
        <taxon>Rhodopseudomonas</taxon>
    </lineage>
</organism>
<dbReference type="SUPFAM" id="SSF52172">
    <property type="entry name" value="CheY-like"/>
    <property type="match status" value="1"/>
</dbReference>
<evidence type="ECO:0000313" key="2">
    <source>
        <dbReference type="EMBL" id="SSW89194.1"/>
    </source>
</evidence>
<evidence type="ECO:0000313" key="1">
    <source>
        <dbReference type="EMBL" id="RED42593.1"/>
    </source>
</evidence>
<name>A0A336JNW2_9BRAD</name>
<dbReference type="EMBL" id="UFQQ01000001">
    <property type="protein sequence ID" value="SSW89194.1"/>
    <property type="molecule type" value="Genomic_DNA"/>
</dbReference>
<dbReference type="Proteomes" id="UP000252631">
    <property type="component" value="Unassembled WGS sequence"/>
</dbReference>